<dbReference type="GO" id="GO:0009401">
    <property type="term" value="P:phosphoenolpyruvate-dependent sugar phosphotransferase system"/>
    <property type="evidence" value="ECO:0007669"/>
    <property type="project" value="InterPro"/>
</dbReference>
<reference evidence="4" key="1">
    <citation type="submission" date="2010-10" db="EMBL/GenBank/DDBJ databases">
        <title>Complete sequence of Enterobacter cloacae SCF1.</title>
        <authorList>
            <consortium name="US DOE Joint Genome Institute"/>
            <person name="Lucas S."/>
            <person name="Copeland A."/>
            <person name="Lapidus A."/>
            <person name="Cheng J.-F."/>
            <person name="Bruce D."/>
            <person name="Goodwin L."/>
            <person name="Pitluck S."/>
            <person name="Davenport K."/>
            <person name="Detter J.C."/>
            <person name="Han C."/>
            <person name="Tapia R."/>
            <person name="Land M."/>
            <person name="Hauser L."/>
            <person name="Chang Y.-J."/>
            <person name="Jeffries C."/>
            <person name="Kyrpides N."/>
            <person name="Ivanova N."/>
            <person name="Mikhailova N."/>
            <person name="DeAngelis K."/>
            <person name="Arkin A.P."/>
            <person name="Chivian D."/>
            <person name="Edwards B."/>
            <person name="Woo H."/>
            <person name="Hazen T.C."/>
            <person name="Woyke T."/>
        </authorList>
    </citation>
    <scope>NUCLEOTIDE SEQUENCE [LARGE SCALE GENOMIC DNA]</scope>
    <source>
        <strain evidence="4">SCF1</strain>
    </source>
</reference>
<dbReference type="KEGG" id="esc:Entcl_4038"/>
<dbReference type="Proteomes" id="UP000006872">
    <property type="component" value="Chromosome"/>
</dbReference>
<evidence type="ECO:0000256" key="1">
    <source>
        <dbReference type="ARBA" id="ARBA00022679"/>
    </source>
</evidence>
<proteinExistence type="predicted"/>
<dbReference type="InterPro" id="IPR004701">
    <property type="entry name" value="PTS_EIIA_man-typ"/>
</dbReference>
<feature type="domain" description="PTS EIIA type-4" evidence="2">
    <location>
        <begin position="1"/>
        <end position="120"/>
    </location>
</feature>
<accession>E3G1I7</accession>
<dbReference type="GO" id="GO:0016020">
    <property type="term" value="C:membrane"/>
    <property type="evidence" value="ECO:0007669"/>
    <property type="project" value="InterPro"/>
</dbReference>
<dbReference type="STRING" id="701347.Entcl_4038"/>
<dbReference type="PANTHER" id="PTHR33799:SF1">
    <property type="entry name" value="PTS SYSTEM MANNOSE-SPECIFIC EIIAB COMPONENT-RELATED"/>
    <property type="match status" value="1"/>
</dbReference>
<evidence type="ECO:0000259" key="2">
    <source>
        <dbReference type="PROSITE" id="PS51096"/>
    </source>
</evidence>
<dbReference type="PROSITE" id="PS51096">
    <property type="entry name" value="PTS_EIIA_TYPE_4"/>
    <property type="match status" value="1"/>
</dbReference>
<dbReference type="GO" id="GO:0016740">
    <property type="term" value="F:transferase activity"/>
    <property type="evidence" value="ECO:0007669"/>
    <property type="project" value="UniProtKB-KW"/>
</dbReference>
<dbReference type="InterPro" id="IPR036662">
    <property type="entry name" value="PTS_EIIA_man-typ_sf"/>
</dbReference>
<dbReference type="eggNOG" id="COG2893">
    <property type="taxonomic scope" value="Bacteria"/>
</dbReference>
<dbReference type="PANTHER" id="PTHR33799">
    <property type="entry name" value="PTS PERMEASE-RELATED-RELATED"/>
    <property type="match status" value="1"/>
</dbReference>
<dbReference type="SUPFAM" id="SSF53062">
    <property type="entry name" value="PTS system fructose IIA component-like"/>
    <property type="match status" value="1"/>
</dbReference>
<dbReference type="InterPro" id="IPR051471">
    <property type="entry name" value="Bacterial_PTS_sugar_comp"/>
</dbReference>
<sequence length="136" mass="14227">MTQLVLLSHGDIAVAIRDAAFDILGPRNNVHALALRVGDSPQSLALTLHTLLSPSADEPAVLMCDIAGGTPANVALKYGLQHPQTTVFAGLNLSMVLACMQDNSSYLSATDLLQAAHDGIIDISAKARNLTNRGQA</sequence>
<dbReference type="Pfam" id="PF03610">
    <property type="entry name" value="EIIA-man"/>
    <property type="match status" value="1"/>
</dbReference>
<dbReference type="AlphaFoldDB" id="E3G1I7"/>
<dbReference type="RefSeq" id="WP_013367988.1">
    <property type="nucleotide sequence ID" value="NC_014618.1"/>
</dbReference>
<name>E3G1I7_ENTLS</name>
<dbReference type="HOGENOM" id="CLU_123235_1_2_6"/>
<gene>
    <name evidence="3" type="ordered locus">Entcl_4038</name>
</gene>
<dbReference type="Gene3D" id="3.40.50.510">
    <property type="entry name" value="Phosphotransferase system, mannose-type IIA component"/>
    <property type="match status" value="1"/>
</dbReference>
<keyword evidence="1" id="KW-0808">Transferase</keyword>
<keyword evidence="4" id="KW-1185">Reference proteome</keyword>
<reference evidence="3 4" key="2">
    <citation type="journal article" date="2011" name="Stand. Genomic Sci.">
        <title>Complete genome sequence of 'Enterobacter lignolyticus' SCF1.</title>
        <authorList>
            <person name="Deangelis K.M."/>
            <person name="D'Haeseleer P."/>
            <person name="Chivian D."/>
            <person name="Fortney J.L."/>
            <person name="Khudyakov J."/>
            <person name="Simmons B."/>
            <person name="Woo H."/>
            <person name="Arkin A.P."/>
            <person name="Davenport K.W."/>
            <person name="Goodwin L."/>
            <person name="Chen A."/>
            <person name="Ivanova N."/>
            <person name="Kyrpides N.C."/>
            <person name="Mavromatis K."/>
            <person name="Woyke T."/>
            <person name="Hazen T.C."/>
        </authorList>
    </citation>
    <scope>NUCLEOTIDE SEQUENCE [LARGE SCALE GENOMIC DNA]</scope>
    <source>
        <strain evidence="3 4">SCF1</strain>
    </source>
</reference>
<organism evidence="3 4">
    <name type="scientific">Enterobacter lignolyticus (strain SCF1)</name>
    <dbReference type="NCBI Taxonomy" id="701347"/>
    <lineage>
        <taxon>Bacteria</taxon>
        <taxon>Pseudomonadati</taxon>
        <taxon>Pseudomonadota</taxon>
        <taxon>Gammaproteobacteria</taxon>
        <taxon>Enterobacterales</taxon>
        <taxon>Enterobacteriaceae</taxon>
        <taxon>Pluralibacter</taxon>
    </lineage>
</organism>
<protein>
    <submittedName>
        <fullName evidence="3">PTS system fructose subfamily IIA component</fullName>
    </submittedName>
</protein>
<evidence type="ECO:0000313" key="4">
    <source>
        <dbReference type="Proteomes" id="UP000006872"/>
    </source>
</evidence>
<dbReference type="EMBL" id="CP002272">
    <property type="protein sequence ID" value="ADO50272.1"/>
    <property type="molecule type" value="Genomic_DNA"/>
</dbReference>
<evidence type="ECO:0000313" key="3">
    <source>
        <dbReference type="EMBL" id="ADO50272.1"/>
    </source>
</evidence>